<dbReference type="GeneID" id="27313653"/>
<proteinExistence type="predicted"/>
<dbReference type="OrthoDB" id="371463at2759"/>
<feature type="region of interest" description="Disordered" evidence="1">
    <location>
        <begin position="149"/>
        <end position="287"/>
    </location>
</feature>
<feature type="compositionally biased region" description="Low complexity" evidence="1">
    <location>
        <begin position="206"/>
        <end position="215"/>
    </location>
</feature>
<gene>
    <name evidence="2" type="ORF">PV09_05680</name>
</gene>
<dbReference type="HOGENOM" id="CLU_052060_2_0_1"/>
<sequence length="287" mass="31439">MPTYICHGFRWPRPLIRIHIILQNLDDAAAEWLMAPRTTETMLQNFKTIYPEIMPSLPNLKFVEQYDPLDESAESKSQPYAYVCDVVHEVKLGIEFDEVRGKGVPNDAWTAMMDLRDKLAPGEKVSWFVVVCGDVERWSPPEANTLTGTVNGLNGLHSNGRVNGYKASGTNRSSWGRDDSETSRPSTSRSFKKLFGGGVLRKSKSMKSISNMSGSQPNSPNEVPPLPQSPPLSSLPAQQAQSTAPLAPPKSGPNITHAYARLPPELRNPPPPQRSPPQAPEASVSGG</sequence>
<feature type="compositionally biased region" description="Pro residues" evidence="1">
    <location>
        <begin position="266"/>
        <end position="279"/>
    </location>
</feature>
<dbReference type="Proteomes" id="UP000053259">
    <property type="component" value="Unassembled WGS sequence"/>
</dbReference>
<evidence type="ECO:0000313" key="3">
    <source>
        <dbReference type="Proteomes" id="UP000053259"/>
    </source>
</evidence>
<evidence type="ECO:0000256" key="1">
    <source>
        <dbReference type="SAM" id="MobiDB-lite"/>
    </source>
</evidence>
<dbReference type="VEuPathDB" id="FungiDB:PV09_05680"/>
<keyword evidence="3" id="KW-1185">Reference proteome</keyword>
<organism evidence="2 3">
    <name type="scientific">Verruconis gallopava</name>
    <dbReference type="NCBI Taxonomy" id="253628"/>
    <lineage>
        <taxon>Eukaryota</taxon>
        <taxon>Fungi</taxon>
        <taxon>Dikarya</taxon>
        <taxon>Ascomycota</taxon>
        <taxon>Pezizomycotina</taxon>
        <taxon>Dothideomycetes</taxon>
        <taxon>Pleosporomycetidae</taxon>
        <taxon>Venturiales</taxon>
        <taxon>Sympoventuriaceae</taxon>
        <taxon>Verruconis</taxon>
    </lineage>
</organism>
<evidence type="ECO:0000313" key="2">
    <source>
        <dbReference type="EMBL" id="KIW03026.1"/>
    </source>
</evidence>
<dbReference type="STRING" id="253628.A0A0D1XL17"/>
<dbReference type="EMBL" id="KN847546">
    <property type="protein sequence ID" value="KIW03026.1"/>
    <property type="molecule type" value="Genomic_DNA"/>
</dbReference>
<feature type="compositionally biased region" description="Low complexity" evidence="1">
    <location>
        <begin position="231"/>
        <end position="245"/>
    </location>
</feature>
<reference evidence="2 3" key="1">
    <citation type="submission" date="2015-01" db="EMBL/GenBank/DDBJ databases">
        <title>The Genome Sequence of Ochroconis gallopava CBS43764.</title>
        <authorList>
            <consortium name="The Broad Institute Genomics Platform"/>
            <person name="Cuomo C."/>
            <person name="de Hoog S."/>
            <person name="Gorbushina A."/>
            <person name="Stielow B."/>
            <person name="Teixiera M."/>
            <person name="Abouelleil A."/>
            <person name="Chapman S.B."/>
            <person name="Priest M."/>
            <person name="Young S.K."/>
            <person name="Wortman J."/>
            <person name="Nusbaum C."/>
            <person name="Birren B."/>
        </authorList>
    </citation>
    <scope>NUCLEOTIDE SEQUENCE [LARGE SCALE GENOMIC DNA]</scope>
    <source>
        <strain evidence="2 3">CBS 43764</strain>
    </source>
</reference>
<protein>
    <submittedName>
        <fullName evidence="2">Uncharacterized protein</fullName>
    </submittedName>
</protein>
<feature type="compositionally biased region" description="Polar residues" evidence="1">
    <location>
        <begin position="149"/>
        <end position="161"/>
    </location>
</feature>
<accession>A0A0D1XL17</accession>
<dbReference type="AlphaFoldDB" id="A0A0D1XL17"/>
<name>A0A0D1XL17_9PEZI</name>
<dbReference type="RefSeq" id="XP_016212895.1">
    <property type="nucleotide sequence ID" value="XM_016359216.1"/>
</dbReference>
<dbReference type="InParanoid" id="A0A0D1XL17"/>